<dbReference type="PROSITE" id="PS50280">
    <property type="entry name" value="SET"/>
    <property type="match status" value="1"/>
</dbReference>
<evidence type="ECO:0000256" key="6">
    <source>
        <dbReference type="ARBA" id="ARBA00022723"/>
    </source>
</evidence>
<gene>
    <name evidence="11" type="ORF">N7494_002878</name>
</gene>
<sequence>MHLYNIPINNGIATKNTNFGYLLLQTNLTNGNNVAIVTTLTHNQLGSSSSGPNKRKAQNSDIPTTSIETDSGTNGAASTVVQPKVEPSRSLSRKPSLRPSRSKEPREPNGNVSASPSSSRSSLRLSRSKDTTAKTDRLSTPSAAIRATPQIVIPSSAKRTKQLLALPISGEEPKLKGVSEEYFPISRVEKQKALKRAYPKRDKVDRSIIPFCTSSESAPTIPQPDPIAFLRANLDERLRQIDGPAVTFDIDDERLAMLSTTFGFVNDYILLDGVTRVPEGFHYGCNCSGSGPCDLTTCDCLFEEEESNQKISTYHPLENGQFVLHPSFLERRSKIAECCSLCSCKGLEGGCWNTVVQRGRQIRFEIFDTGPRGNGLRSPDPIIAGQFIDRYLGEVLTQEAADARETTNNMGQSYLFVLDWKQEDQDDDDDEDDEHKPDQKFYVVDGQKFGSPTRFINHSCNPNCKIIPVSTTEPGDDSLYHLAFFALCDIPPGTELTFDYNPFWVEKDTDTDEEKDKEKEKVDPNAVTCLCGEDNCRGQLWPNARKQGPGVKSSPNSMAKTAKKSHGKNSKK</sequence>
<feature type="region of interest" description="Disordered" evidence="8">
    <location>
        <begin position="43"/>
        <end position="143"/>
    </location>
</feature>
<keyword evidence="5" id="KW-0949">S-adenosyl-L-methionine</keyword>
<comment type="caution">
    <text evidence="11">The sequence shown here is derived from an EMBL/GenBank/DDBJ whole genome shotgun (WGS) entry which is preliminary data.</text>
</comment>
<dbReference type="Pfam" id="PF00856">
    <property type="entry name" value="SET"/>
    <property type="match status" value="1"/>
</dbReference>
<keyword evidence="12" id="KW-1185">Reference proteome</keyword>
<keyword evidence="3 11" id="KW-0489">Methyltransferase</keyword>
<dbReference type="InterPro" id="IPR050973">
    <property type="entry name" value="H3K9_Histone-Lys_N-MTase"/>
</dbReference>
<dbReference type="SMART" id="SM00317">
    <property type="entry name" value="SET"/>
    <property type="match status" value="1"/>
</dbReference>
<dbReference type="Gene3D" id="2.170.270.10">
    <property type="entry name" value="SET domain"/>
    <property type="match status" value="1"/>
</dbReference>
<dbReference type="GO" id="GO:0046872">
    <property type="term" value="F:metal ion binding"/>
    <property type="evidence" value="ECO:0007669"/>
    <property type="project" value="UniProtKB-KW"/>
</dbReference>
<dbReference type="Proteomes" id="UP001220324">
    <property type="component" value="Unassembled WGS sequence"/>
</dbReference>
<dbReference type="InterPro" id="IPR001214">
    <property type="entry name" value="SET_dom"/>
</dbReference>
<protein>
    <submittedName>
        <fullName evidence="11">Histone H3 methyltransferase SUV39H1/Clr4</fullName>
    </submittedName>
</protein>
<evidence type="ECO:0000256" key="1">
    <source>
        <dbReference type="ARBA" id="ARBA00004286"/>
    </source>
</evidence>
<dbReference type="PANTHER" id="PTHR46223:SF3">
    <property type="entry name" value="HISTONE-LYSINE N-METHYLTRANSFERASE SET-23"/>
    <property type="match status" value="1"/>
</dbReference>
<feature type="compositionally biased region" description="Polar residues" evidence="8">
    <location>
        <begin position="43"/>
        <end position="52"/>
    </location>
</feature>
<keyword evidence="2" id="KW-0158">Chromosome</keyword>
<evidence type="ECO:0000256" key="4">
    <source>
        <dbReference type="ARBA" id="ARBA00022679"/>
    </source>
</evidence>
<dbReference type="InterPro" id="IPR046341">
    <property type="entry name" value="SET_dom_sf"/>
</dbReference>
<evidence type="ECO:0000256" key="7">
    <source>
        <dbReference type="ARBA" id="ARBA00022833"/>
    </source>
</evidence>
<dbReference type="EMBL" id="JAQIZZ010000002">
    <property type="protein sequence ID" value="KAJ5553500.1"/>
    <property type="molecule type" value="Genomic_DNA"/>
</dbReference>
<feature type="region of interest" description="Disordered" evidence="8">
    <location>
        <begin position="537"/>
        <end position="572"/>
    </location>
</feature>
<dbReference type="InterPro" id="IPR003616">
    <property type="entry name" value="Post-SET_dom"/>
</dbReference>
<feature type="compositionally biased region" description="Basic residues" evidence="8">
    <location>
        <begin position="561"/>
        <end position="572"/>
    </location>
</feature>
<dbReference type="PROSITE" id="PS50868">
    <property type="entry name" value="POST_SET"/>
    <property type="match status" value="1"/>
</dbReference>
<evidence type="ECO:0000313" key="12">
    <source>
        <dbReference type="Proteomes" id="UP001220324"/>
    </source>
</evidence>
<evidence type="ECO:0000313" key="11">
    <source>
        <dbReference type="EMBL" id="KAJ5553500.1"/>
    </source>
</evidence>
<evidence type="ECO:0000256" key="2">
    <source>
        <dbReference type="ARBA" id="ARBA00022454"/>
    </source>
</evidence>
<evidence type="ECO:0000256" key="5">
    <source>
        <dbReference type="ARBA" id="ARBA00022691"/>
    </source>
</evidence>
<feature type="compositionally biased region" description="Basic and acidic residues" evidence="8">
    <location>
        <begin position="127"/>
        <end position="137"/>
    </location>
</feature>
<accession>A0AAD6D4L8</accession>
<name>A0AAD6D4L8_9EURO</name>
<dbReference type="GO" id="GO:0008168">
    <property type="term" value="F:methyltransferase activity"/>
    <property type="evidence" value="ECO:0007669"/>
    <property type="project" value="UniProtKB-KW"/>
</dbReference>
<feature type="domain" description="SET" evidence="9">
    <location>
        <begin position="362"/>
        <end position="501"/>
    </location>
</feature>
<proteinExistence type="predicted"/>
<dbReference type="AlphaFoldDB" id="A0AAD6D4L8"/>
<dbReference type="GO" id="GO:0032259">
    <property type="term" value="P:methylation"/>
    <property type="evidence" value="ECO:0007669"/>
    <property type="project" value="UniProtKB-KW"/>
</dbReference>
<feature type="compositionally biased region" description="Polar residues" evidence="8">
    <location>
        <begin position="59"/>
        <end position="81"/>
    </location>
</feature>
<feature type="compositionally biased region" description="Low complexity" evidence="8">
    <location>
        <begin position="113"/>
        <end position="125"/>
    </location>
</feature>
<keyword evidence="6" id="KW-0479">Metal-binding</keyword>
<organism evidence="11 12">
    <name type="scientific">Penicillium frequentans</name>
    <dbReference type="NCBI Taxonomy" id="3151616"/>
    <lineage>
        <taxon>Eukaryota</taxon>
        <taxon>Fungi</taxon>
        <taxon>Dikarya</taxon>
        <taxon>Ascomycota</taxon>
        <taxon>Pezizomycotina</taxon>
        <taxon>Eurotiomycetes</taxon>
        <taxon>Eurotiomycetidae</taxon>
        <taxon>Eurotiales</taxon>
        <taxon>Aspergillaceae</taxon>
        <taxon>Penicillium</taxon>
    </lineage>
</organism>
<keyword evidence="4" id="KW-0808">Transferase</keyword>
<evidence type="ECO:0000259" key="9">
    <source>
        <dbReference type="PROSITE" id="PS50280"/>
    </source>
</evidence>
<comment type="subcellular location">
    <subcellularLocation>
        <location evidence="1">Chromosome</location>
    </subcellularLocation>
</comment>
<keyword evidence="7" id="KW-0862">Zinc</keyword>
<evidence type="ECO:0000259" key="10">
    <source>
        <dbReference type="PROSITE" id="PS50868"/>
    </source>
</evidence>
<evidence type="ECO:0000256" key="3">
    <source>
        <dbReference type="ARBA" id="ARBA00022603"/>
    </source>
</evidence>
<reference evidence="11 12" key="1">
    <citation type="journal article" date="2023" name="IMA Fungus">
        <title>Comparative genomic study of the Penicillium genus elucidates a diverse pangenome and 15 lateral gene transfer events.</title>
        <authorList>
            <person name="Petersen C."/>
            <person name="Sorensen T."/>
            <person name="Nielsen M.R."/>
            <person name="Sondergaard T.E."/>
            <person name="Sorensen J.L."/>
            <person name="Fitzpatrick D.A."/>
            <person name="Frisvad J.C."/>
            <person name="Nielsen K.L."/>
        </authorList>
    </citation>
    <scope>NUCLEOTIDE SEQUENCE [LARGE SCALE GENOMIC DNA]</scope>
    <source>
        <strain evidence="11 12">IBT 35679</strain>
    </source>
</reference>
<dbReference type="GO" id="GO:0005694">
    <property type="term" value="C:chromosome"/>
    <property type="evidence" value="ECO:0007669"/>
    <property type="project" value="UniProtKB-SubCell"/>
</dbReference>
<feature type="domain" description="Post-SET" evidence="10">
    <location>
        <begin position="525"/>
        <end position="541"/>
    </location>
</feature>
<dbReference type="SUPFAM" id="SSF82199">
    <property type="entry name" value="SET domain"/>
    <property type="match status" value="1"/>
</dbReference>
<dbReference type="PANTHER" id="PTHR46223">
    <property type="entry name" value="HISTONE-LYSINE N-METHYLTRANSFERASE SUV39H"/>
    <property type="match status" value="1"/>
</dbReference>
<evidence type="ECO:0000256" key="8">
    <source>
        <dbReference type="SAM" id="MobiDB-lite"/>
    </source>
</evidence>